<dbReference type="RefSeq" id="WP_344298791.1">
    <property type="nucleotide sequence ID" value="NZ_BAAAQW010000003.1"/>
</dbReference>
<comment type="caution">
    <text evidence="2">The sequence shown here is derived from an EMBL/GenBank/DDBJ whole genome shotgun (WGS) entry which is preliminary data.</text>
</comment>
<feature type="transmembrane region" description="Helical" evidence="1">
    <location>
        <begin position="54"/>
        <end position="78"/>
    </location>
</feature>
<reference evidence="3" key="1">
    <citation type="journal article" date="2019" name="Int. J. Syst. Evol. Microbiol.">
        <title>The Global Catalogue of Microorganisms (GCM) 10K type strain sequencing project: providing services to taxonomists for standard genome sequencing and annotation.</title>
        <authorList>
            <consortium name="The Broad Institute Genomics Platform"/>
            <consortium name="The Broad Institute Genome Sequencing Center for Infectious Disease"/>
            <person name="Wu L."/>
            <person name="Ma J."/>
        </authorList>
    </citation>
    <scope>NUCLEOTIDE SEQUENCE [LARGE SCALE GENOMIC DNA]</scope>
    <source>
        <strain evidence="3">JCM 16034</strain>
    </source>
</reference>
<feature type="transmembrane region" description="Helical" evidence="1">
    <location>
        <begin position="85"/>
        <end position="108"/>
    </location>
</feature>
<dbReference type="Proteomes" id="UP001500432">
    <property type="component" value="Unassembled WGS sequence"/>
</dbReference>
<keyword evidence="3" id="KW-1185">Reference proteome</keyword>
<keyword evidence="1" id="KW-0472">Membrane</keyword>
<proteinExistence type="predicted"/>
<name>A0ABP5NGC6_9MICC</name>
<keyword evidence="1" id="KW-0812">Transmembrane</keyword>
<keyword evidence="1" id="KW-1133">Transmembrane helix</keyword>
<accession>A0ABP5NGC6</accession>
<evidence type="ECO:0000313" key="3">
    <source>
        <dbReference type="Proteomes" id="UP001500432"/>
    </source>
</evidence>
<feature type="transmembrane region" description="Helical" evidence="1">
    <location>
        <begin position="114"/>
        <end position="133"/>
    </location>
</feature>
<organism evidence="2 3">
    <name type="scientific">Sinomonas flava</name>
    <dbReference type="NCBI Taxonomy" id="496857"/>
    <lineage>
        <taxon>Bacteria</taxon>
        <taxon>Bacillati</taxon>
        <taxon>Actinomycetota</taxon>
        <taxon>Actinomycetes</taxon>
        <taxon>Micrococcales</taxon>
        <taxon>Micrococcaceae</taxon>
        <taxon>Sinomonas</taxon>
    </lineage>
</organism>
<dbReference type="EMBL" id="BAAAQW010000003">
    <property type="protein sequence ID" value="GAA2198694.1"/>
    <property type="molecule type" value="Genomic_DNA"/>
</dbReference>
<evidence type="ECO:0000256" key="1">
    <source>
        <dbReference type="SAM" id="Phobius"/>
    </source>
</evidence>
<evidence type="ECO:0000313" key="2">
    <source>
        <dbReference type="EMBL" id="GAA2198694.1"/>
    </source>
</evidence>
<sequence>MVPWTRITLGVLTALGGVTALAGGATLVWGSLSVSRVEWATPPETMLVGSPFTSYLIPGLLLALVIGGTQITAAAMLLRRARGAALATAVAGYGLLIWIFVQMIVIPFSPLQAIYFAWGAAEVGLLLVALGLFRRPAADTAERWTTASR</sequence>
<protein>
    <recommendedName>
        <fullName evidence="4">DUF4345 domain-containing protein</fullName>
    </recommendedName>
</protein>
<evidence type="ECO:0008006" key="4">
    <source>
        <dbReference type="Google" id="ProtNLM"/>
    </source>
</evidence>
<gene>
    <name evidence="2" type="ORF">GCM10009849_12360</name>
</gene>